<organism evidence="2">
    <name type="scientific">Campylobacter fetus</name>
    <dbReference type="NCBI Taxonomy" id="196"/>
    <lineage>
        <taxon>Bacteria</taxon>
        <taxon>Pseudomonadati</taxon>
        <taxon>Campylobacterota</taxon>
        <taxon>Epsilonproteobacteria</taxon>
        <taxon>Campylobacterales</taxon>
        <taxon>Campylobacteraceae</taxon>
        <taxon>Campylobacter</taxon>
    </lineage>
</organism>
<dbReference type="EMBL" id="AANITE010000012">
    <property type="protein sequence ID" value="EDO9682729.1"/>
    <property type="molecule type" value="Genomic_DNA"/>
</dbReference>
<evidence type="ECO:0008006" key="3">
    <source>
        <dbReference type="Google" id="ProtNLM"/>
    </source>
</evidence>
<proteinExistence type="predicted"/>
<comment type="caution">
    <text evidence="2">The sequence shown here is derived from an EMBL/GenBank/DDBJ whole genome shotgun (WGS) entry which is preliminary data.</text>
</comment>
<reference evidence="2" key="1">
    <citation type="submission" date="2019-12" db="EMBL/GenBank/DDBJ databases">
        <authorList>
            <consortium name="PulseNet: The National Subtyping Network for Foodborne Disease Surveillance"/>
            <person name="Tarr C.L."/>
            <person name="Trees E."/>
            <person name="Katz L.S."/>
            <person name="Carleton-Romer H.A."/>
            <person name="Stroika S."/>
            <person name="Kucerova Z."/>
            <person name="Roache K.F."/>
            <person name="Sabol A.L."/>
            <person name="Besser J."/>
            <person name="Gerner-Smidt P."/>
        </authorList>
    </citation>
    <scope>NUCLEOTIDE SEQUENCE</scope>
    <source>
        <strain evidence="2">PNUSAC014016</strain>
    </source>
</reference>
<protein>
    <recommendedName>
        <fullName evidence="3">TolC family protein</fullName>
    </recommendedName>
</protein>
<keyword evidence="1" id="KW-0732">Signal</keyword>
<feature type="signal peptide" evidence="1">
    <location>
        <begin position="1"/>
        <end position="16"/>
    </location>
</feature>
<evidence type="ECO:0000256" key="1">
    <source>
        <dbReference type="SAM" id="SignalP"/>
    </source>
</evidence>
<sequence length="95" mass="10872">MKKIALLLICASGLFANSPMTLKQLTLEHKLVNPTHAKQYQTIINKKELSKDLLINSANYIYELSRYKLLLFNGFLINAEKDFLRASDNKGNKDE</sequence>
<dbReference type="AlphaFoldDB" id="A0A6F9JC67"/>
<feature type="chain" id="PRO_5026006696" description="TolC family protein" evidence="1">
    <location>
        <begin position="17"/>
        <end position="95"/>
    </location>
</feature>
<name>A0A6F9JC67_CAMFE</name>
<accession>A0A6F9JC67</accession>
<gene>
    <name evidence="2" type="ORF">GPS25_08565</name>
</gene>
<evidence type="ECO:0000313" key="2">
    <source>
        <dbReference type="EMBL" id="EDO9682729.1"/>
    </source>
</evidence>